<dbReference type="EMBL" id="CAXKWB010008407">
    <property type="protein sequence ID" value="CAL4091021.1"/>
    <property type="molecule type" value="Genomic_DNA"/>
</dbReference>
<organism evidence="1 2">
    <name type="scientific">Meganyctiphanes norvegica</name>
    <name type="common">Northern krill</name>
    <name type="synonym">Thysanopoda norvegica</name>
    <dbReference type="NCBI Taxonomy" id="48144"/>
    <lineage>
        <taxon>Eukaryota</taxon>
        <taxon>Metazoa</taxon>
        <taxon>Ecdysozoa</taxon>
        <taxon>Arthropoda</taxon>
        <taxon>Crustacea</taxon>
        <taxon>Multicrustacea</taxon>
        <taxon>Malacostraca</taxon>
        <taxon>Eumalacostraca</taxon>
        <taxon>Eucarida</taxon>
        <taxon>Euphausiacea</taxon>
        <taxon>Euphausiidae</taxon>
        <taxon>Meganyctiphanes</taxon>
    </lineage>
</organism>
<keyword evidence="2" id="KW-1185">Reference proteome</keyword>
<dbReference type="Proteomes" id="UP001497623">
    <property type="component" value="Unassembled WGS sequence"/>
</dbReference>
<gene>
    <name evidence="1" type="ORF">MNOR_LOCUS14192</name>
</gene>
<sequence>MGLAFSDCFFVFCYSPKFTSYTRRKILAVFLFKFSPVFASKRHKYFTKVFFYWWNNYISVKNKKNKQTSGTMQVLQCAQCAHVVVRQTASHSYYFLADNHQTYSNLLSLPE</sequence>
<reference evidence="1 2" key="1">
    <citation type="submission" date="2024-05" db="EMBL/GenBank/DDBJ databases">
        <authorList>
            <person name="Wallberg A."/>
        </authorList>
    </citation>
    <scope>NUCLEOTIDE SEQUENCE [LARGE SCALE GENOMIC DNA]</scope>
</reference>
<comment type="caution">
    <text evidence="1">The sequence shown here is derived from an EMBL/GenBank/DDBJ whole genome shotgun (WGS) entry which is preliminary data.</text>
</comment>
<evidence type="ECO:0000313" key="2">
    <source>
        <dbReference type="Proteomes" id="UP001497623"/>
    </source>
</evidence>
<name>A0AAV2QLB6_MEGNR</name>
<accession>A0AAV2QLB6</accession>
<protein>
    <submittedName>
        <fullName evidence="1">Uncharacterized protein</fullName>
    </submittedName>
</protein>
<proteinExistence type="predicted"/>
<evidence type="ECO:0000313" key="1">
    <source>
        <dbReference type="EMBL" id="CAL4091021.1"/>
    </source>
</evidence>
<dbReference type="AlphaFoldDB" id="A0AAV2QLB6"/>